<feature type="transmembrane region" description="Helical" evidence="2">
    <location>
        <begin position="390"/>
        <end position="414"/>
    </location>
</feature>
<dbReference type="Gene3D" id="1.10.510.10">
    <property type="entry name" value="Transferase(Phosphotransferase) domain 1"/>
    <property type="match status" value="1"/>
</dbReference>
<name>A0A7I7Y2Q6_9MYCO</name>
<dbReference type="PROSITE" id="PS50011">
    <property type="entry name" value="PROTEIN_KINASE_DOM"/>
    <property type="match status" value="1"/>
</dbReference>
<evidence type="ECO:0000313" key="5">
    <source>
        <dbReference type="Proteomes" id="UP000466931"/>
    </source>
</evidence>
<evidence type="ECO:0000313" key="4">
    <source>
        <dbReference type="EMBL" id="BBZ35907.1"/>
    </source>
</evidence>
<keyword evidence="2" id="KW-0472">Membrane</keyword>
<dbReference type="EMBL" id="AP022612">
    <property type="protein sequence ID" value="BBZ35907.1"/>
    <property type="molecule type" value="Genomic_DNA"/>
</dbReference>
<dbReference type="Proteomes" id="UP000466931">
    <property type="component" value="Chromosome"/>
</dbReference>
<feature type="region of interest" description="Disordered" evidence="1">
    <location>
        <begin position="343"/>
        <end position="381"/>
    </location>
</feature>
<accession>A0A7I7Y2Q6</accession>
<dbReference type="SUPFAM" id="SSF56112">
    <property type="entry name" value="Protein kinase-like (PK-like)"/>
    <property type="match status" value="1"/>
</dbReference>
<evidence type="ECO:0000256" key="2">
    <source>
        <dbReference type="SAM" id="Phobius"/>
    </source>
</evidence>
<evidence type="ECO:0000256" key="1">
    <source>
        <dbReference type="SAM" id="MobiDB-lite"/>
    </source>
</evidence>
<evidence type="ECO:0000259" key="3">
    <source>
        <dbReference type="PROSITE" id="PS50011"/>
    </source>
</evidence>
<gene>
    <name evidence="4" type="ORF">MCNF_45120</name>
</gene>
<dbReference type="AlphaFoldDB" id="A0A7I7Y2Q6"/>
<feature type="domain" description="Protein kinase" evidence="3">
    <location>
        <begin position="9"/>
        <end position="308"/>
    </location>
</feature>
<feature type="compositionally biased region" description="Polar residues" evidence="1">
    <location>
        <begin position="343"/>
        <end position="361"/>
    </location>
</feature>
<dbReference type="InterPro" id="IPR011009">
    <property type="entry name" value="Kinase-like_dom_sf"/>
</dbReference>
<keyword evidence="2" id="KW-0812">Transmembrane</keyword>
<organism evidence="4 5">
    <name type="scientific">Mycolicibacterium confluentis</name>
    <dbReference type="NCBI Taxonomy" id="28047"/>
    <lineage>
        <taxon>Bacteria</taxon>
        <taxon>Bacillati</taxon>
        <taxon>Actinomycetota</taxon>
        <taxon>Actinomycetes</taxon>
        <taxon>Mycobacteriales</taxon>
        <taxon>Mycobacteriaceae</taxon>
        <taxon>Mycolicibacterium</taxon>
    </lineage>
</organism>
<keyword evidence="5" id="KW-1185">Reference proteome</keyword>
<dbReference type="GO" id="GO:0005524">
    <property type="term" value="F:ATP binding"/>
    <property type="evidence" value="ECO:0007669"/>
    <property type="project" value="InterPro"/>
</dbReference>
<dbReference type="InterPro" id="IPR000719">
    <property type="entry name" value="Prot_kinase_dom"/>
</dbReference>
<reference evidence="4" key="2">
    <citation type="submission" date="2020-02" db="EMBL/GenBank/DDBJ databases">
        <authorList>
            <person name="Matsumoto Y."/>
            <person name="Motooka D."/>
            <person name="Nakamura S."/>
        </authorList>
    </citation>
    <scope>NUCLEOTIDE SEQUENCE</scope>
    <source>
        <strain evidence="4">JCM 13671</strain>
    </source>
</reference>
<sequence>MLLSSGAPLTLHPVLAKAGEGTVYGVLERPDLAAKVFHPDLKDLQSKLDKVAAMITSPPPGAVQPNGFVVLTWPSGLIFDGGRAIGFVMPRIATETAVEIHTMSNPSNREEPLPTAPQWTRHATWEHLVNTAANLCLAVQVVHRVDAVIGDFQERNILVSDATQVTLVDCDSMQFTDTSGRRFLCGVGRPEFTAPELAGVDLRNLARDRESDLFALAVHIHQLLMAGNHPFMRGTWVGDGEQPDALTLARSGSWAGGPSSRLHTHPLAPPLSFLPTEIQHLFVRAFTDGARDPAARPSAQEWREHLLRIQLTRCPSGRHQVPATSPYCPWCAIDRERRTRRLTQASARSTGSLAAHSQTGPQRVPVEPARRVSAASRKPADAGLGASPKVIIAGLITVVVIVIGLATFIVWALLSGASTFGTG</sequence>
<protein>
    <recommendedName>
        <fullName evidence="3">Protein kinase domain-containing protein</fullName>
    </recommendedName>
</protein>
<keyword evidence="2" id="KW-1133">Transmembrane helix</keyword>
<reference evidence="4" key="1">
    <citation type="journal article" date="2019" name="Emerg. Microbes Infect.">
        <title>Comprehensive subspecies identification of 175 nontuberculous mycobacteria species based on 7547 genomic profiles.</title>
        <authorList>
            <person name="Matsumoto Y."/>
            <person name="Kinjo T."/>
            <person name="Motooka D."/>
            <person name="Nabeya D."/>
            <person name="Jung N."/>
            <person name="Uechi K."/>
            <person name="Horii T."/>
            <person name="Iida T."/>
            <person name="Fujita J."/>
            <person name="Nakamura S."/>
        </authorList>
    </citation>
    <scope>NUCLEOTIDE SEQUENCE [LARGE SCALE GENOMIC DNA]</scope>
    <source>
        <strain evidence="4">JCM 13671</strain>
    </source>
</reference>
<dbReference type="GO" id="GO:0004672">
    <property type="term" value="F:protein kinase activity"/>
    <property type="evidence" value="ECO:0007669"/>
    <property type="project" value="InterPro"/>
</dbReference>
<proteinExistence type="predicted"/>